<keyword evidence="2 7" id="KW-0489">Methyltransferase</keyword>
<evidence type="ECO:0000259" key="6">
    <source>
        <dbReference type="Pfam" id="PF05175"/>
    </source>
</evidence>
<dbReference type="PANTHER" id="PTHR18895">
    <property type="entry name" value="HEMK METHYLTRANSFERASE"/>
    <property type="match status" value="1"/>
</dbReference>
<dbReference type="Gene3D" id="3.40.50.150">
    <property type="entry name" value="Vaccinia Virus protein VP39"/>
    <property type="match status" value="1"/>
</dbReference>
<feature type="domain" description="Methyltransferase small" evidence="6">
    <location>
        <begin position="34"/>
        <end position="110"/>
    </location>
</feature>
<proteinExistence type="predicted"/>
<comment type="catalytic activity">
    <reaction evidence="5">
        <text>L-glutaminyl-[peptide chain release factor] + S-adenosyl-L-methionine = N(5)-methyl-L-glutaminyl-[peptide chain release factor] + S-adenosyl-L-homocysteine + H(+)</text>
        <dbReference type="Rhea" id="RHEA:42896"/>
        <dbReference type="Rhea" id="RHEA-COMP:10271"/>
        <dbReference type="Rhea" id="RHEA-COMP:10272"/>
        <dbReference type="ChEBI" id="CHEBI:15378"/>
        <dbReference type="ChEBI" id="CHEBI:30011"/>
        <dbReference type="ChEBI" id="CHEBI:57856"/>
        <dbReference type="ChEBI" id="CHEBI:59789"/>
        <dbReference type="ChEBI" id="CHEBI:61891"/>
        <dbReference type="EC" id="2.1.1.297"/>
    </reaction>
</comment>
<name>A0A930UBW8_9GAMM</name>
<dbReference type="AlphaFoldDB" id="A0A930UBW8"/>
<comment type="caution">
    <text evidence="7">The sequence shown here is derived from an EMBL/GenBank/DDBJ whole genome shotgun (WGS) entry which is preliminary data.</text>
</comment>
<dbReference type="EMBL" id="JADHEI010000033">
    <property type="protein sequence ID" value="MBF2735080.1"/>
    <property type="molecule type" value="Genomic_DNA"/>
</dbReference>
<keyword evidence="4" id="KW-0949">S-adenosyl-L-methionine</keyword>
<dbReference type="InterPro" id="IPR029063">
    <property type="entry name" value="SAM-dependent_MTases_sf"/>
</dbReference>
<dbReference type="GO" id="GO:0102559">
    <property type="term" value="F:peptide chain release factor N(5)-glutamine methyltransferase activity"/>
    <property type="evidence" value="ECO:0007669"/>
    <property type="project" value="UniProtKB-EC"/>
</dbReference>
<evidence type="ECO:0000256" key="4">
    <source>
        <dbReference type="ARBA" id="ARBA00022691"/>
    </source>
</evidence>
<sequence length="199" mass="20880">LDFELEAGPEVLRPRGETEILAEQAIAIAAREGCKRIADWGCGSGALALALAAKMPAARIEACDLSAAACATARRNLGRLGLENVEVREGDWLACAGPYDLIVSNPPYVTSALSARLREAGDLADPLLALDGGPDGLACFGGLIPHAWKCLAPGGTLACEHGIAQHERITKMLAAAGFVSISAVRDYQQLKRVIVARRP</sequence>
<evidence type="ECO:0000313" key="8">
    <source>
        <dbReference type="Proteomes" id="UP000604381"/>
    </source>
</evidence>
<evidence type="ECO:0000313" key="7">
    <source>
        <dbReference type="EMBL" id="MBF2735080.1"/>
    </source>
</evidence>
<organism evidence="7 8">
    <name type="scientific">Candidatus Amphirhobacter heronislandensis</name>
    <dbReference type="NCBI Taxonomy" id="1732024"/>
    <lineage>
        <taxon>Bacteria</taxon>
        <taxon>Pseudomonadati</taxon>
        <taxon>Pseudomonadota</taxon>
        <taxon>Gammaproteobacteria</taxon>
        <taxon>Candidatus Tethybacterales</taxon>
        <taxon>Candidatus Tethybacteraceae</taxon>
        <taxon>Candidatus Amphirhobacter</taxon>
    </lineage>
</organism>
<keyword evidence="8" id="KW-1185">Reference proteome</keyword>
<gene>
    <name evidence="7" type="ORF">ISN26_03185</name>
</gene>
<dbReference type="CDD" id="cd02440">
    <property type="entry name" value="AdoMet_MTases"/>
    <property type="match status" value="1"/>
</dbReference>
<dbReference type="PROSITE" id="PS00092">
    <property type="entry name" value="N6_MTASE"/>
    <property type="match status" value="1"/>
</dbReference>
<reference evidence="7" key="1">
    <citation type="submission" date="2020-10" db="EMBL/GenBank/DDBJ databases">
        <title>An improved Amphimedon queenslandica hologenome assembly reveals how three proteobacterial symbionts can extend the metabolic phenotypic of their marine sponge host.</title>
        <authorList>
            <person name="Degnan B."/>
            <person name="Degnan S."/>
            <person name="Xiang X."/>
        </authorList>
    </citation>
    <scope>NUCLEOTIDE SEQUENCE</scope>
    <source>
        <strain evidence="7">AqS2</strain>
    </source>
</reference>
<dbReference type="InterPro" id="IPR002052">
    <property type="entry name" value="DNA_methylase_N6_adenine_CS"/>
</dbReference>
<evidence type="ECO:0000256" key="3">
    <source>
        <dbReference type="ARBA" id="ARBA00022679"/>
    </source>
</evidence>
<evidence type="ECO:0000256" key="5">
    <source>
        <dbReference type="ARBA" id="ARBA00048391"/>
    </source>
</evidence>
<dbReference type="GO" id="GO:0032259">
    <property type="term" value="P:methylation"/>
    <property type="evidence" value="ECO:0007669"/>
    <property type="project" value="UniProtKB-KW"/>
</dbReference>
<dbReference type="InterPro" id="IPR007848">
    <property type="entry name" value="Small_mtfrase_dom"/>
</dbReference>
<feature type="non-terminal residue" evidence="7">
    <location>
        <position position="1"/>
    </location>
</feature>
<dbReference type="Proteomes" id="UP000604381">
    <property type="component" value="Unassembled WGS sequence"/>
</dbReference>
<dbReference type="InterPro" id="IPR004556">
    <property type="entry name" value="HemK-like"/>
</dbReference>
<evidence type="ECO:0000256" key="1">
    <source>
        <dbReference type="ARBA" id="ARBA00012771"/>
    </source>
</evidence>
<accession>A0A930UBW8</accession>
<dbReference type="SUPFAM" id="SSF53335">
    <property type="entry name" value="S-adenosyl-L-methionine-dependent methyltransferases"/>
    <property type="match status" value="1"/>
</dbReference>
<protein>
    <recommendedName>
        <fullName evidence="1">peptide chain release factor N(5)-glutamine methyltransferase</fullName>
        <ecNumber evidence="1">2.1.1.297</ecNumber>
    </recommendedName>
</protein>
<dbReference type="InterPro" id="IPR050320">
    <property type="entry name" value="N5-glutamine_MTase"/>
</dbReference>
<dbReference type="GO" id="GO:0003676">
    <property type="term" value="F:nucleic acid binding"/>
    <property type="evidence" value="ECO:0007669"/>
    <property type="project" value="InterPro"/>
</dbReference>
<dbReference type="Pfam" id="PF05175">
    <property type="entry name" value="MTS"/>
    <property type="match status" value="1"/>
</dbReference>
<dbReference type="EC" id="2.1.1.297" evidence="1"/>
<keyword evidence="3" id="KW-0808">Transferase</keyword>
<dbReference type="NCBIfam" id="TIGR00536">
    <property type="entry name" value="hemK_fam"/>
    <property type="match status" value="1"/>
</dbReference>
<dbReference type="PANTHER" id="PTHR18895:SF74">
    <property type="entry name" value="MTRF1L RELEASE FACTOR GLUTAMINE METHYLTRANSFERASE"/>
    <property type="match status" value="1"/>
</dbReference>
<evidence type="ECO:0000256" key="2">
    <source>
        <dbReference type="ARBA" id="ARBA00022603"/>
    </source>
</evidence>